<dbReference type="InterPro" id="IPR000172">
    <property type="entry name" value="GMC_OxRdtase_N"/>
</dbReference>
<feature type="domain" description="Glucose-methanol-choline oxidoreductase C-terminal" evidence="6">
    <location>
        <begin position="389"/>
        <end position="504"/>
    </location>
</feature>
<keyword evidence="4" id="KW-0560">Oxidoreductase</keyword>
<evidence type="ECO:0000256" key="1">
    <source>
        <dbReference type="ARBA" id="ARBA00010790"/>
    </source>
</evidence>
<dbReference type="Pfam" id="PF00732">
    <property type="entry name" value="GMC_oxred_N"/>
    <property type="match status" value="1"/>
</dbReference>
<evidence type="ECO:0000259" key="6">
    <source>
        <dbReference type="Pfam" id="PF05199"/>
    </source>
</evidence>
<evidence type="ECO:0000313" key="8">
    <source>
        <dbReference type="Proteomes" id="UP001597299"/>
    </source>
</evidence>
<dbReference type="Pfam" id="PF13450">
    <property type="entry name" value="NAD_binding_8"/>
    <property type="match status" value="1"/>
</dbReference>
<evidence type="ECO:0000259" key="5">
    <source>
        <dbReference type="Pfam" id="PF00732"/>
    </source>
</evidence>
<keyword evidence="2" id="KW-0285">Flavoprotein</keyword>
<dbReference type="Gene3D" id="3.50.50.60">
    <property type="entry name" value="FAD/NAD(P)-binding domain"/>
    <property type="match status" value="2"/>
</dbReference>
<sequence>MTSYDLDDAGVVVIVGSGAGGGTLAHELAKRGVEVVLLEAGKHLTPDDFVNDEWGGYEMLSWLDKRTASGTWRAAKDHPFSPSWSCQVVGGTTTHWSACCYRFIEDELRAKTVYGDIAGASLIDWPITLDELNPYYDLAEAKMGVTRTNGLPGLPANNNFKVMHAGAKALGLNVSTGRHAINSIPYDGRPATIQDGFTITGDKTGSRWSTLNVEIPRALATGKLELRPQSRVVQVEHDEAGKASAVVYVDAAGVTHRQKARAVVLAGNCVETSRLLLHSKSARFPDGLANGWGHVGRHYLRHIIQTVWSIFDKPVHMHRGEIMAGMIDDYVRHDPARGFAGGYYIEMNSMGLPTTAAFLEPGWWGRDFVSVIEQYRNMAGIFMSGEDMPQPGNRITLTDELDAFGVPVANIHYDDHPNDLKLRVHGYKTLSAIHAAAGAKRSIEAPSYPASHNLGSNRMAAKAEDGVLDGHGRAWEVPNLFIADGSTFATGGACNPTLTIVALAIRQADFMAERMAAGEL</sequence>
<dbReference type="SUPFAM" id="SSF51905">
    <property type="entry name" value="FAD/NAD(P)-binding domain"/>
    <property type="match status" value="1"/>
</dbReference>
<evidence type="ECO:0000256" key="2">
    <source>
        <dbReference type="ARBA" id="ARBA00022630"/>
    </source>
</evidence>
<gene>
    <name evidence="7" type="ORF">ACFSNC_22905</name>
</gene>
<dbReference type="Gene3D" id="3.30.410.40">
    <property type="match status" value="1"/>
</dbReference>
<dbReference type="RefSeq" id="WP_213355674.1">
    <property type="nucleotide sequence ID" value="NZ_JAHBGB010000044.1"/>
</dbReference>
<name>A0ABW4Z469_9HYPH</name>
<comment type="similarity">
    <text evidence="1">Belongs to the GMC oxidoreductase family.</text>
</comment>
<dbReference type="PANTHER" id="PTHR46056">
    <property type="entry name" value="LONG-CHAIN-ALCOHOL OXIDASE"/>
    <property type="match status" value="1"/>
</dbReference>
<keyword evidence="8" id="KW-1185">Reference proteome</keyword>
<accession>A0ABW4Z469</accession>
<dbReference type="EMBL" id="JBHUHD010000001">
    <property type="protein sequence ID" value="MFD2143267.1"/>
    <property type="molecule type" value="Genomic_DNA"/>
</dbReference>
<dbReference type="SUPFAM" id="SSF54373">
    <property type="entry name" value="FAD-linked reductases, C-terminal domain"/>
    <property type="match status" value="1"/>
</dbReference>
<reference evidence="8" key="1">
    <citation type="journal article" date="2019" name="Int. J. Syst. Evol. Microbiol.">
        <title>The Global Catalogue of Microorganisms (GCM) 10K type strain sequencing project: providing services to taxonomists for standard genome sequencing and annotation.</title>
        <authorList>
            <consortium name="The Broad Institute Genomics Platform"/>
            <consortium name="The Broad Institute Genome Sequencing Center for Infectious Disease"/>
            <person name="Wu L."/>
            <person name="Ma J."/>
        </authorList>
    </citation>
    <scope>NUCLEOTIDE SEQUENCE [LARGE SCALE GENOMIC DNA]</scope>
    <source>
        <strain evidence="8">CCM 7435</strain>
    </source>
</reference>
<dbReference type="PANTHER" id="PTHR46056:SF12">
    <property type="entry name" value="LONG-CHAIN-ALCOHOL OXIDASE"/>
    <property type="match status" value="1"/>
</dbReference>
<evidence type="ECO:0000313" key="7">
    <source>
        <dbReference type="EMBL" id="MFD2143267.1"/>
    </source>
</evidence>
<dbReference type="InterPro" id="IPR036188">
    <property type="entry name" value="FAD/NAD-bd_sf"/>
</dbReference>
<evidence type="ECO:0000256" key="4">
    <source>
        <dbReference type="ARBA" id="ARBA00023002"/>
    </source>
</evidence>
<dbReference type="Proteomes" id="UP001597299">
    <property type="component" value="Unassembled WGS sequence"/>
</dbReference>
<evidence type="ECO:0000256" key="3">
    <source>
        <dbReference type="ARBA" id="ARBA00022827"/>
    </source>
</evidence>
<feature type="domain" description="Glucose-methanol-choline oxidoreductase N-terminal" evidence="5">
    <location>
        <begin position="86"/>
        <end position="280"/>
    </location>
</feature>
<proteinExistence type="inferred from homology"/>
<organism evidence="7 8">
    <name type="scientific">Ancylobacter oerskovii</name>
    <dbReference type="NCBI Taxonomy" id="459519"/>
    <lineage>
        <taxon>Bacteria</taxon>
        <taxon>Pseudomonadati</taxon>
        <taxon>Pseudomonadota</taxon>
        <taxon>Alphaproteobacteria</taxon>
        <taxon>Hyphomicrobiales</taxon>
        <taxon>Xanthobacteraceae</taxon>
        <taxon>Ancylobacter</taxon>
    </lineage>
</organism>
<dbReference type="InterPro" id="IPR007867">
    <property type="entry name" value="GMC_OxRtase_C"/>
</dbReference>
<keyword evidence="3" id="KW-0274">FAD</keyword>
<protein>
    <submittedName>
        <fullName evidence="7">GMC family oxidoreductase</fullName>
    </submittedName>
</protein>
<comment type="caution">
    <text evidence="7">The sequence shown here is derived from an EMBL/GenBank/DDBJ whole genome shotgun (WGS) entry which is preliminary data.</text>
</comment>
<dbReference type="Pfam" id="PF05199">
    <property type="entry name" value="GMC_oxred_C"/>
    <property type="match status" value="1"/>
</dbReference>